<dbReference type="STRING" id="7176.B0WP53"/>
<dbReference type="HOGENOM" id="CLU_381423_0_0_1"/>
<sequence length="726" mass="84602">MVNKLVLVALLGMVAAVAIAEQRKVQITPVVQRMLNTFPKPEVPEGYVSTNPHTIGYKFRTRVDHFDPQNRATFEFEYYSNDEYYERGGPIFIFVGGDWPLEQYYIERGHFHDIAQRTNAWMFTNEHRYYGHSSPVSDYSTENLRYLTVEQAMVDLAEWIFHLRNNVVRDTNAKVILLGTGYAGAIATWARQRYPHLVDGVWASSEYAEEIGELLRDLGNDECYSRIWRAFRTAENLMDAGRTEIVTEMFNTCEPVDEENMLDVETFFFNVKAALQDAVLRGQNVEATEALCEALEESTEETDIQVIAQWLQEFYFFLDCMPFDFEAHTDAFRLTEIGYPENANLGLRQRVYQFCTEFGWFLTADSADQPFGYRVTMYFFLNFCRSVFGEWLSSEVNRATFEFEYYSNDEYYERGGPIFIFVGGDWPLEQYYIERGHFHDIAQRTNAWMFTNEHRYYGHSSPVSDYSTENLRYLTVEQAMVDLAEWIFHLRNNVVRDTNAKVILLGTGYAGAIATWARQRYPHLVDGVWASSEYAEEIGELLRDLGNDECYSRIWRAFRTAENLMDAGRTETVTEMFNTCEPVDEENMLDVETFFFNVKAALQDAVLRGQNVEATEALCEALEESTEETDIQVIAQWLQEFYFFLDCMPFDFEAHTDAFRLTEIGYPENANLGLRQRVYQFCTEFGCPDLNAISGYNSPELIEAKHKVQQYIESWLYEPVTPYERR</sequence>
<dbReference type="PANTHER" id="PTHR11010:SF5">
    <property type="entry name" value="RE36938P-RELATED"/>
    <property type="match status" value="1"/>
</dbReference>
<evidence type="ECO:0000313" key="9">
    <source>
        <dbReference type="Proteomes" id="UP000002320"/>
    </source>
</evidence>
<accession>B0WP53</accession>
<keyword evidence="5" id="KW-0325">Glycoprotein</keyword>
<dbReference type="EnsemblMetazoa" id="CPIJ008875-RA">
    <property type="protein sequence ID" value="CPIJ008875-PA"/>
    <property type="gene ID" value="CPIJ008875"/>
</dbReference>
<evidence type="ECO:0000256" key="4">
    <source>
        <dbReference type="ARBA" id="ARBA00022801"/>
    </source>
</evidence>
<dbReference type="InterPro" id="IPR008758">
    <property type="entry name" value="Peptidase_S28"/>
</dbReference>
<reference evidence="7" key="1">
    <citation type="submission" date="2007-03" db="EMBL/GenBank/DDBJ databases">
        <title>Annotation of Culex pipiens quinquefasciatus.</title>
        <authorList>
            <consortium name="The Broad Institute Genome Sequencing Platform"/>
            <person name="Atkinson P.W."/>
            <person name="Hemingway J."/>
            <person name="Christensen B.M."/>
            <person name="Higgs S."/>
            <person name="Kodira C."/>
            <person name="Hannick L."/>
            <person name="Megy K."/>
            <person name="O'Leary S."/>
            <person name="Pearson M."/>
            <person name="Haas B.J."/>
            <person name="Mauceli E."/>
            <person name="Wortman J.R."/>
            <person name="Lee N.H."/>
            <person name="Guigo R."/>
            <person name="Stanke M."/>
            <person name="Alvarado L."/>
            <person name="Amedeo P."/>
            <person name="Antoine C.H."/>
            <person name="Arensburger P."/>
            <person name="Bidwell S.L."/>
            <person name="Crawford M."/>
            <person name="Camaro F."/>
            <person name="Devon K."/>
            <person name="Engels R."/>
            <person name="Hammond M."/>
            <person name="Howarth C."/>
            <person name="Koehrsen M."/>
            <person name="Lawson D."/>
            <person name="Montgomery P."/>
            <person name="Nene V."/>
            <person name="Nusbaum C."/>
            <person name="Puiu D."/>
            <person name="Romero-Severson J."/>
            <person name="Severson D.W."/>
            <person name="Shumway M."/>
            <person name="Sisk P."/>
            <person name="Stolte C."/>
            <person name="Zeng Q."/>
            <person name="Eisenstadt E."/>
            <person name="Fraser-Liggett C."/>
            <person name="Strausberg R."/>
            <person name="Galagan J."/>
            <person name="Birren B."/>
            <person name="Collins F.H."/>
        </authorList>
    </citation>
    <scope>NUCLEOTIDE SEQUENCE [LARGE SCALE GENOMIC DNA]</scope>
    <source>
        <strain evidence="7">JHB</strain>
    </source>
</reference>
<keyword evidence="9" id="KW-1185">Reference proteome</keyword>
<dbReference type="GO" id="GO:0004180">
    <property type="term" value="F:carboxypeptidase activity"/>
    <property type="evidence" value="ECO:0007669"/>
    <property type="project" value="UniProtKB-KW"/>
</dbReference>
<gene>
    <name evidence="8" type="primary">6041194</name>
    <name evidence="7" type="ORF">CpipJ_CPIJ008875</name>
</gene>
<dbReference type="Gene3D" id="1.20.120.980">
    <property type="entry name" value="Serine carboxypeptidase S28, SKS domain"/>
    <property type="match status" value="1"/>
</dbReference>
<keyword evidence="4" id="KW-0378">Hydrolase</keyword>
<dbReference type="Gene3D" id="3.40.50.1820">
    <property type="entry name" value="alpha/beta hydrolase"/>
    <property type="match status" value="2"/>
</dbReference>
<organism>
    <name type="scientific">Culex quinquefasciatus</name>
    <name type="common">Southern house mosquito</name>
    <name type="synonym">Culex pungens</name>
    <dbReference type="NCBI Taxonomy" id="7176"/>
    <lineage>
        <taxon>Eukaryota</taxon>
        <taxon>Metazoa</taxon>
        <taxon>Ecdysozoa</taxon>
        <taxon>Arthropoda</taxon>
        <taxon>Hexapoda</taxon>
        <taxon>Insecta</taxon>
        <taxon>Pterygota</taxon>
        <taxon>Neoptera</taxon>
        <taxon>Endopterygota</taxon>
        <taxon>Diptera</taxon>
        <taxon>Nematocera</taxon>
        <taxon>Culicoidea</taxon>
        <taxon>Culicidae</taxon>
        <taxon>Culicinae</taxon>
        <taxon>Culicini</taxon>
        <taxon>Culex</taxon>
        <taxon>Culex</taxon>
    </lineage>
</organism>
<evidence type="ECO:0000256" key="6">
    <source>
        <dbReference type="SAM" id="SignalP"/>
    </source>
</evidence>
<proteinExistence type="inferred from homology"/>
<feature type="chain" id="PRO_5011408341" evidence="6">
    <location>
        <begin position="21"/>
        <end position="726"/>
    </location>
</feature>
<reference evidence="8" key="2">
    <citation type="submission" date="2021-02" db="UniProtKB">
        <authorList>
            <consortium name="EnsemblMetazoa"/>
        </authorList>
    </citation>
    <scope>IDENTIFICATION</scope>
    <source>
        <strain evidence="8">JHB</strain>
    </source>
</reference>
<dbReference type="GO" id="GO:0008239">
    <property type="term" value="F:dipeptidyl-peptidase activity"/>
    <property type="evidence" value="ECO:0007669"/>
    <property type="project" value="TreeGrafter"/>
</dbReference>
<feature type="signal peptide" evidence="6">
    <location>
        <begin position="1"/>
        <end position="20"/>
    </location>
</feature>
<dbReference type="PANTHER" id="PTHR11010">
    <property type="entry name" value="PROTEASE S28 PRO-X CARBOXYPEPTIDASE-RELATED"/>
    <property type="match status" value="1"/>
</dbReference>
<dbReference type="InParanoid" id="B0WP53"/>
<dbReference type="InterPro" id="IPR042269">
    <property type="entry name" value="Ser_carbopepase_S28_SKS"/>
</dbReference>
<keyword evidence="3 6" id="KW-0732">Signal</keyword>
<dbReference type="GO" id="GO:0006508">
    <property type="term" value="P:proteolysis"/>
    <property type="evidence" value="ECO:0007669"/>
    <property type="project" value="UniProtKB-KW"/>
</dbReference>
<dbReference type="Proteomes" id="UP000002320">
    <property type="component" value="Unassembled WGS sequence"/>
</dbReference>
<protein>
    <submittedName>
        <fullName evidence="7">Prolylcarboxypeptidase</fullName>
    </submittedName>
</protein>
<keyword evidence="7" id="KW-0121">Carboxypeptidase</keyword>
<dbReference type="GO" id="GO:0070008">
    <property type="term" value="F:serine-type exopeptidase activity"/>
    <property type="evidence" value="ECO:0007669"/>
    <property type="project" value="InterPro"/>
</dbReference>
<dbReference type="OrthoDB" id="1735038at2759"/>
<dbReference type="KEGG" id="cqu:CpipJ_CPIJ008875"/>
<dbReference type="AlphaFoldDB" id="B0WP53"/>
<evidence type="ECO:0000256" key="2">
    <source>
        <dbReference type="ARBA" id="ARBA00022670"/>
    </source>
</evidence>
<dbReference type="Pfam" id="PF05577">
    <property type="entry name" value="Peptidase_S28"/>
    <property type="match status" value="2"/>
</dbReference>
<dbReference type="eggNOG" id="KOG2182">
    <property type="taxonomic scope" value="Eukaryota"/>
</dbReference>
<dbReference type="VEuPathDB" id="VectorBase:CPIJ008875"/>
<evidence type="ECO:0000256" key="5">
    <source>
        <dbReference type="ARBA" id="ARBA00023180"/>
    </source>
</evidence>
<evidence type="ECO:0000256" key="1">
    <source>
        <dbReference type="ARBA" id="ARBA00011079"/>
    </source>
</evidence>
<comment type="similarity">
    <text evidence="1">Belongs to the peptidase S28 family.</text>
</comment>
<keyword evidence="2" id="KW-0645">Protease</keyword>
<dbReference type="EMBL" id="DS232020">
    <property type="protein sequence ID" value="EDS32098.1"/>
    <property type="molecule type" value="Genomic_DNA"/>
</dbReference>
<dbReference type="SUPFAM" id="SSF53474">
    <property type="entry name" value="alpha/beta-Hydrolases"/>
    <property type="match status" value="2"/>
</dbReference>
<evidence type="ECO:0000256" key="3">
    <source>
        <dbReference type="ARBA" id="ARBA00022729"/>
    </source>
</evidence>
<dbReference type="VEuPathDB" id="VectorBase:CQUJHB002396"/>
<name>B0WP53_CULQU</name>
<evidence type="ECO:0000313" key="8">
    <source>
        <dbReference type="EnsemblMetazoa" id="CPIJ008875-PA"/>
    </source>
</evidence>
<evidence type="ECO:0000313" key="7">
    <source>
        <dbReference type="EMBL" id="EDS32098.1"/>
    </source>
</evidence>
<dbReference type="InterPro" id="IPR029058">
    <property type="entry name" value="AB_hydrolase_fold"/>
</dbReference>